<proteinExistence type="inferred from homology"/>
<dbReference type="SMART" id="SM00365">
    <property type="entry name" value="LRR_SD22"/>
    <property type="match status" value="5"/>
</dbReference>
<evidence type="ECO:0000256" key="5">
    <source>
        <dbReference type="ARBA" id="ARBA00022692"/>
    </source>
</evidence>
<evidence type="ECO:0000259" key="13">
    <source>
        <dbReference type="Pfam" id="PF23598"/>
    </source>
</evidence>
<evidence type="ECO:0000256" key="11">
    <source>
        <dbReference type="ARBA" id="ARBA00023180"/>
    </source>
</evidence>
<keyword evidence="10" id="KW-0675">Receptor</keyword>
<keyword evidence="7" id="KW-0677">Repeat</keyword>
<dbReference type="InterPro" id="IPR003591">
    <property type="entry name" value="Leu-rich_rpt_typical-subtyp"/>
</dbReference>
<accession>A0A8S9GJQ1</accession>
<dbReference type="InterPro" id="IPR032675">
    <property type="entry name" value="LRR_dom_sf"/>
</dbReference>
<evidence type="ECO:0000256" key="9">
    <source>
        <dbReference type="ARBA" id="ARBA00023136"/>
    </source>
</evidence>
<dbReference type="GO" id="GO:0005886">
    <property type="term" value="C:plasma membrane"/>
    <property type="evidence" value="ECO:0007669"/>
    <property type="project" value="UniProtKB-SubCell"/>
</dbReference>
<keyword evidence="11" id="KW-0325">Glycoprotein</keyword>
<dbReference type="AlphaFoldDB" id="A0A8S9GJQ1"/>
<reference evidence="14" key="1">
    <citation type="submission" date="2019-12" db="EMBL/GenBank/DDBJ databases">
        <title>Genome sequencing and annotation of Brassica cretica.</title>
        <authorList>
            <person name="Studholme D.J."/>
            <person name="Sarris P.F."/>
        </authorList>
    </citation>
    <scope>NUCLEOTIDE SEQUENCE</scope>
    <source>
        <strain evidence="14">PFS-102/07</strain>
        <tissue evidence="14">Leaf</tissue>
    </source>
</reference>
<evidence type="ECO:0000256" key="3">
    <source>
        <dbReference type="ARBA" id="ARBA00022475"/>
    </source>
</evidence>
<keyword evidence="4" id="KW-0433">Leucine-rich repeat</keyword>
<dbReference type="PANTHER" id="PTHR27004">
    <property type="entry name" value="RECEPTOR-LIKE PROTEIN 12 ISOFORM X1"/>
    <property type="match status" value="1"/>
</dbReference>
<dbReference type="Pfam" id="PF23598">
    <property type="entry name" value="LRR_14"/>
    <property type="match status" value="1"/>
</dbReference>
<dbReference type="InterPro" id="IPR001611">
    <property type="entry name" value="Leu-rich_rpt"/>
</dbReference>
<dbReference type="PANTHER" id="PTHR27004:SF338">
    <property type="entry name" value="LEUCINE-RICH REPEAT-CONTAINING N-TERMINAL PLANT-TYPE DOMAIN-CONTAINING PROTEIN"/>
    <property type="match status" value="1"/>
</dbReference>
<evidence type="ECO:0000313" key="14">
    <source>
        <dbReference type="EMBL" id="KAF2546123.1"/>
    </source>
</evidence>
<dbReference type="InterPro" id="IPR055414">
    <property type="entry name" value="LRR_R13L4/SHOC2-like"/>
</dbReference>
<gene>
    <name evidence="14" type="ORF">F2Q70_00019417</name>
</gene>
<dbReference type="SMART" id="SM00364">
    <property type="entry name" value="LRR_BAC"/>
    <property type="match status" value="3"/>
</dbReference>
<dbReference type="FunFam" id="3.80.10.10:FF:000041">
    <property type="entry name" value="LRR receptor-like serine/threonine-protein kinase ERECTA"/>
    <property type="match status" value="1"/>
</dbReference>
<dbReference type="EMBL" id="QGKY02001925">
    <property type="protein sequence ID" value="KAF2546123.1"/>
    <property type="molecule type" value="Genomic_DNA"/>
</dbReference>
<dbReference type="FunFam" id="3.80.10.10:FF:000095">
    <property type="entry name" value="LRR receptor-like serine/threonine-protein kinase GSO1"/>
    <property type="match status" value="1"/>
</dbReference>
<evidence type="ECO:0000256" key="2">
    <source>
        <dbReference type="ARBA" id="ARBA00009592"/>
    </source>
</evidence>
<protein>
    <recommendedName>
        <fullName evidence="13">Disease resistance R13L4/SHOC-2-like LRR domain-containing protein</fullName>
    </recommendedName>
</protein>
<name>A0A8S9GJQ1_BRACR</name>
<dbReference type="Pfam" id="PF13855">
    <property type="entry name" value="LRR_8"/>
    <property type="match status" value="1"/>
</dbReference>
<comment type="subcellular location">
    <subcellularLocation>
        <location evidence="1">Cell membrane</location>
        <topology evidence="1">Single-pass type I membrane protein</topology>
    </subcellularLocation>
</comment>
<keyword evidence="3" id="KW-1003">Cell membrane</keyword>
<evidence type="ECO:0000256" key="12">
    <source>
        <dbReference type="SAM" id="SignalP"/>
    </source>
</evidence>
<evidence type="ECO:0000256" key="10">
    <source>
        <dbReference type="ARBA" id="ARBA00023170"/>
    </source>
</evidence>
<evidence type="ECO:0000256" key="8">
    <source>
        <dbReference type="ARBA" id="ARBA00022989"/>
    </source>
</evidence>
<keyword evidence="6 12" id="KW-0732">Signal</keyword>
<feature type="domain" description="Disease resistance R13L4/SHOC-2-like LRR" evidence="13">
    <location>
        <begin position="92"/>
        <end position="178"/>
    </location>
</feature>
<dbReference type="Pfam" id="PF00560">
    <property type="entry name" value="LRR_1"/>
    <property type="match status" value="4"/>
</dbReference>
<keyword evidence="5" id="KW-0812">Transmembrane</keyword>
<keyword evidence="8" id="KW-1133">Transmembrane helix</keyword>
<comment type="similarity">
    <text evidence="2">Belongs to the RLP family.</text>
</comment>
<dbReference type="SUPFAM" id="SSF52058">
    <property type="entry name" value="L domain-like"/>
    <property type="match status" value="2"/>
</dbReference>
<feature type="signal peptide" evidence="12">
    <location>
        <begin position="1"/>
        <end position="25"/>
    </location>
</feature>
<comment type="caution">
    <text evidence="14">The sequence shown here is derived from an EMBL/GenBank/DDBJ whole genome shotgun (WGS) entry which is preliminary data.</text>
</comment>
<evidence type="ECO:0000256" key="4">
    <source>
        <dbReference type="ARBA" id="ARBA00022614"/>
    </source>
</evidence>
<sequence>MTLHVPFSSISCFFALSFLVTTLVSLPSRRFDEVESLLAFKNEFTLSCNKSVTNSWTRDAISFDGVLFDKDTGGVTELKLRGACLSGTLDANSSLFKLHQLRYLDLSLNNISSSLPAEFGRLTDLEFLDLHQNRFTGELPSSISNTTVLTKLLFLDLSNNSLQGKVPEWLWNLPSLTATNLSHNSFDGFQGSPLHNSSVLVYLFLRSNAFQGSFPNIPPTVKYLDASNNNFTGEMPSSLCDLRKLLILELSNNSFSGSVPRCLSEFITLLNLRRNNLTNLPDTFSNSSLELLDVGNNQISGKLPRSLEHCKSLEYVDVESNQISDTFPFWLESLPNLEVLVLRSNRFYGPISSPQHPRPFSKLMMINIAGNMFDGSLPPNYFVNWSAAITPRVKHIGSLVDFSGNRFVGQIPESIGLLKSLLVLNFSNNGFTGHIPSSLANLTELESLDISRNQISGAIPQELAKLSFLSYINMSYNKLTGQIPQGTQFQKQNESSFEGNVDLCGFPLQKSC</sequence>
<evidence type="ECO:0000256" key="6">
    <source>
        <dbReference type="ARBA" id="ARBA00022729"/>
    </source>
</evidence>
<organism evidence="14">
    <name type="scientific">Brassica cretica</name>
    <name type="common">Mustard</name>
    <dbReference type="NCBI Taxonomy" id="69181"/>
    <lineage>
        <taxon>Eukaryota</taxon>
        <taxon>Viridiplantae</taxon>
        <taxon>Streptophyta</taxon>
        <taxon>Embryophyta</taxon>
        <taxon>Tracheophyta</taxon>
        <taxon>Spermatophyta</taxon>
        <taxon>Magnoliopsida</taxon>
        <taxon>eudicotyledons</taxon>
        <taxon>Gunneridae</taxon>
        <taxon>Pentapetalae</taxon>
        <taxon>rosids</taxon>
        <taxon>malvids</taxon>
        <taxon>Brassicales</taxon>
        <taxon>Brassicaceae</taxon>
        <taxon>Brassiceae</taxon>
        <taxon>Brassica</taxon>
    </lineage>
</organism>
<dbReference type="PRINTS" id="PR00019">
    <property type="entry name" value="LEURICHRPT"/>
</dbReference>
<dbReference type="SMART" id="SM00369">
    <property type="entry name" value="LRR_TYP"/>
    <property type="match status" value="7"/>
</dbReference>
<keyword evidence="9" id="KW-0472">Membrane</keyword>
<feature type="chain" id="PRO_5035921190" description="Disease resistance R13L4/SHOC-2-like LRR domain-containing protein" evidence="12">
    <location>
        <begin position="26"/>
        <end position="512"/>
    </location>
</feature>
<evidence type="ECO:0000256" key="1">
    <source>
        <dbReference type="ARBA" id="ARBA00004251"/>
    </source>
</evidence>
<dbReference type="Gene3D" id="3.80.10.10">
    <property type="entry name" value="Ribonuclease Inhibitor"/>
    <property type="match status" value="2"/>
</dbReference>
<evidence type="ECO:0000256" key="7">
    <source>
        <dbReference type="ARBA" id="ARBA00022737"/>
    </source>
</evidence>